<evidence type="ECO:0000313" key="9">
    <source>
        <dbReference type="EMBL" id="CAB4200640.1"/>
    </source>
</evidence>
<evidence type="ECO:0000313" key="8">
    <source>
        <dbReference type="EMBL" id="CAB4191645.1"/>
    </source>
</evidence>
<evidence type="ECO:0000313" key="2">
    <source>
        <dbReference type="EMBL" id="CAB4145230.1"/>
    </source>
</evidence>
<name>A0A6J5MJ81_9CAUD</name>
<evidence type="ECO:0000313" key="12">
    <source>
        <dbReference type="EMBL" id="CAB5225154.1"/>
    </source>
</evidence>
<dbReference type="EMBL" id="LR797452">
    <property type="protein sequence ID" value="CAB4217839.1"/>
    <property type="molecule type" value="Genomic_DNA"/>
</dbReference>
<dbReference type="EMBL" id="LR796698">
    <property type="protein sequence ID" value="CAB4160187.1"/>
    <property type="molecule type" value="Genomic_DNA"/>
</dbReference>
<evidence type="ECO:0000313" key="11">
    <source>
        <dbReference type="EMBL" id="CAB4217839.1"/>
    </source>
</evidence>
<reference evidence="2" key="1">
    <citation type="submission" date="2020-04" db="EMBL/GenBank/DDBJ databases">
        <authorList>
            <person name="Chiriac C."/>
            <person name="Salcher M."/>
            <person name="Ghai R."/>
            <person name="Kavagutti S V."/>
        </authorList>
    </citation>
    <scope>NUCLEOTIDE SEQUENCE</scope>
</reference>
<evidence type="ECO:0000313" key="3">
    <source>
        <dbReference type="EMBL" id="CAB4155454.1"/>
    </source>
</evidence>
<evidence type="ECO:0000313" key="4">
    <source>
        <dbReference type="EMBL" id="CAB4160187.1"/>
    </source>
</evidence>
<keyword evidence="1" id="KW-1133">Transmembrane helix</keyword>
<keyword evidence="1" id="KW-0472">Membrane</keyword>
<dbReference type="EMBL" id="LR798341">
    <property type="protein sequence ID" value="CAB5225154.1"/>
    <property type="molecule type" value="Genomic_DNA"/>
</dbReference>
<dbReference type="EMBL" id="LR797305">
    <property type="protein sequence ID" value="CAB4200640.1"/>
    <property type="molecule type" value="Genomic_DNA"/>
</dbReference>
<dbReference type="EMBL" id="LR796443">
    <property type="protein sequence ID" value="CAB4145230.1"/>
    <property type="molecule type" value="Genomic_DNA"/>
</dbReference>
<dbReference type="EMBL" id="LR796961">
    <property type="protein sequence ID" value="CAB4178373.1"/>
    <property type="molecule type" value="Genomic_DNA"/>
</dbReference>
<dbReference type="EMBL" id="LR796644">
    <property type="protein sequence ID" value="CAB4155454.1"/>
    <property type="molecule type" value="Genomic_DNA"/>
</dbReference>
<protein>
    <submittedName>
        <fullName evidence="2">Uncharacterized protein</fullName>
    </submittedName>
</protein>
<evidence type="ECO:0000313" key="10">
    <source>
        <dbReference type="EMBL" id="CAB4213150.1"/>
    </source>
</evidence>
<dbReference type="EMBL" id="LR797177">
    <property type="protein sequence ID" value="CAB4191645.1"/>
    <property type="molecule type" value="Genomic_DNA"/>
</dbReference>
<proteinExistence type="predicted"/>
<sequence length="80" mass="8226">MDKNIKANVSDQAVKGALLGAIGYCANKYGVSAEIVAVIMPIALTALAWVSTKIGDKGTTALFSVVTAVVEAQSKSKKKA</sequence>
<feature type="transmembrane region" description="Helical" evidence="1">
    <location>
        <begin position="29"/>
        <end position="50"/>
    </location>
</feature>
<evidence type="ECO:0000313" key="6">
    <source>
        <dbReference type="EMBL" id="CAB4172185.1"/>
    </source>
</evidence>
<dbReference type="EMBL" id="LR796878">
    <property type="protein sequence ID" value="CAB4172185.1"/>
    <property type="molecule type" value="Genomic_DNA"/>
</dbReference>
<accession>A0A6J5MJ81</accession>
<keyword evidence="1" id="KW-0812">Transmembrane</keyword>
<dbReference type="EMBL" id="LR798395">
    <property type="protein sequence ID" value="CAB5228961.1"/>
    <property type="molecule type" value="Genomic_DNA"/>
</dbReference>
<evidence type="ECO:0000313" key="7">
    <source>
        <dbReference type="EMBL" id="CAB4178373.1"/>
    </source>
</evidence>
<dbReference type="EMBL" id="LR796762">
    <property type="protein sequence ID" value="CAB4164570.1"/>
    <property type="molecule type" value="Genomic_DNA"/>
</dbReference>
<evidence type="ECO:0000256" key="1">
    <source>
        <dbReference type="SAM" id="Phobius"/>
    </source>
</evidence>
<evidence type="ECO:0000313" key="13">
    <source>
        <dbReference type="EMBL" id="CAB5228961.1"/>
    </source>
</evidence>
<gene>
    <name evidence="7" type="ORF">UFOVP1002_124</name>
    <name evidence="8" type="ORF">UFOVP1217_71</name>
    <name evidence="9" type="ORF">UFOVP1343_55</name>
    <name evidence="10" type="ORF">UFOVP1438_104</name>
    <name evidence="13" type="ORF">UFOVP1541_81</name>
    <name evidence="11" type="ORF">UFOVP1592_100</name>
    <name evidence="2" type="ORF">UFOVP465_149</name>
    <name evidence="3" type="ORF">UFOVP666_7</name>
    <name evidence="4" type="ORF">UFOVP727_84</name>
    <name evidence="12" type="ORF">UFOVP741_87</name>
    <name evidence="5" type="ORF">UFOVP819_35</name>
    <name evidence="6" type="ORF">UFOVP926_52</name>
</gene>
<dbReference type="EMBL" id="LR797395">
    <property type="protein sequence ID" value="CAB4213150.1"/>
    <property type="molecule type" value="Genomic_DNA"/>
</dbReference>
<organism evidence="2">
    <name type="scientific">uncultured Caudovirales phage</name>
    <dbReference type="NCBI Taxonomy" id="2100421"/>
    <lineage>
        <taxon>Viruses</taxon>
        <taxon>Duplodnaviria</taxon>
        <taxon>Heunggongvirae</taxon>
        <taxon>Uroviricota</taxon>
        <taxon>Caudoviricetes</taxon>
        <taxon>Peduoviridae</taxon>
        <taxon>Maltschvirus</taxon>
        <taxon>Maltschvirus maltsch</taxon>
    </lineage>
</organism>
<evidence type="ECO:0000313" key="5">
    <source>
        <dbReference type="EMBL" id="CAB4164570.1"/>
    </source>
</evidence>